<dbReference type="STRING" id="1077348.A0A2G8SRU4"/>
<dbReference type="AlphaFoldDB" id="A0A2G8SRU4"/>
<feature type="region of interest" description="Disordered" evidence="1">
    <location>
        <begin position="130"/>
        <end position="154"/>
    </location>
</feature>
<sequence length="372" mass="39843">MPRLRINTRRTSLLSTNLRAEFIEALGRNVSANGTRFGTRRPSDSTDLQTVARRVQTDIRQATGRYCPLNQILSSIQDLGSDNCTSPVDTLPPPTPRAVPIVITASTPPSSSTSALDSPMVHHRITRPRPTLPFHLSMPPLRAPSTSTSPLGSPCGLTPPYPIASFMRRSHSSGGNTSQPITPIDQIACTPLTPPKLPRLVPCAPGTWSRLNVQARKENLSPLETPTLPLTPHPLCPMNARKPVLGRLQIPDAPKEPGLLGAPRSAHLTPSPQALSPFDIGRGQFSFSGGLSAPEGTKHVLMPTSSSSNLTRTTLLRVSRPALAHKFSQSLDLRNAPDRAGSPPSLLSPFAGPGSTLGSPFAIRPEGEYFRV</sequence>
<reference evidence="2 3" key="1">
    <citation type="journal article" date="2015" name="Sci. Rep.">
        <title>Chromosome-level genome map provides insights into diverse defense mechanisms in the medicinal fungus Ganoderma sinense.</title>
        <authorList>
            <person name="Zhu Y."/>
            <person name="Xu J."/>
            <person name="Sun C."/>
            <person name="Zhou S."/>
            <person name="Xu H."/>
            <person name="Nelson D.R."/>
            <person name="Qian J."/>
            <person name="Song J."/>
            <person name="Luo H."/>
            <person name="Xiang L."/>
            <person name="Li Y."/>
            <person name="Xu Z."/>
            <person name="Ji A."/>
            <person name="Wang L."/>
            <person name="Lu S."/>
            <person name="Hayward A."/>
            <person name="Sun W."/>
            <person name="Li X."/>
            <person name="Schwartz D.C."/>
            <person name="Wang Y."/>
            <person name="Chen S."/>
        </authorList>
    </citation>
    <scope>NUCLEOTIDE SEQUENCE [LARGE SCALE GENOMIC DNA]</scope>
    <source>
        <strain evidence="2 3">ZZ0214-1</strain>
    </source>
</reference>
<evidence type="ECO:0000256" key="1">
    <source>
        <dbReference type="SAM" id="MobiDB-lite"/>
    </source>
</evidence>
<dbReference type="OrthoDB" id="2752242at2759"/>
<name>A0A2G8SRU4_9APHY</name>
<dbReference type="EMBL" id="AYKW01000001">
    <property type="protein sequence ID" value="PIL36433.1"/>
    <property type="molecule type" value="Genomic_DNA"/>
</dbReference>
<accession>A0A2G8SRU4</accession>
<dbReference type="Proteomes" id="UP000230002">
    <property type="component" value="Unassembled WGS sequence"/>
</dbReference>
<organism evidence="2 3">
    <name type="scientific">Ganoderma sinense ZZ0214-1</name>
    <dbReference type="NCBI Taxonomy" id="1077348"/>
    <lineage>
        <taxon>Eukaryota</taxon>
        <taxon>Fungi</taxon>
        <taxon>Dikarya</taxon>
        <taxon>Basidiomycota</taxon>
        <taxon>Agaricomycotina</taxon>
        <taxon>Agaricomycetes</taxon>
        <taxon>Polyporales</taxon>
        <taxon>Polyporaceae</taxon>
        <taxon>Ganoderma</taxon>
    </lineage>
</organism>
<evidence type="ECO:0000313" key="3">
    <source>
        <dbReference type="Proteomes" id="UP000230002"/>
    </source>
</evidence>
<protein>
    <submittedName>
        <fullName evidence="2">Uncharacterized protein</fullName>
    </submittedName>
</protein>
<gene>
    <name evidence="2" type="ORF">GSI_00122</name>
</gene>
<proteinExistence type="predicted"/>
<keyword evidence="3" id="KW-1185">Reference proteome</keyword>
<evidence type="ECO:0000313" key="2">
    <source>
        <dbReference type="EMBL" id="PIL36433.1"/>
    </source>
</evidence>
<comment type="caution">
    <text evidence="2">The sequence shown here is derived from an EMBL/GenBank/DDBJ whole genome shotgun (WGS) entry which is preliminary data.</text>
</comment>